<evidence type="ECO:0000313" key="1">
    <source>
        <dbReference type="EMBL" id="CAA3008169.1"/>
    </source>
</evidence>
<keyword evidence="2" id="KW-1185">Reference proteome</keyword>
<organism evidence="1 2">
    <name type="scientific">Olea europaea subsp. europaea</name>
    <dbReference type="NCBI Taxonomy" id="158383"/>
    <lineage>
        <taxon>Eukaryota</taxon>
        <taxon>Viridiplantae</taxon>
        <taxon>Streptophyta</taxon>
        <taxon>Embryophyta</taxon>
        <taxon>Tracheophyta</taxon>
        <taxon>Spermatophyta</taxon>
        <taxon>Magnoliopsida</taxon>
        <taxon>eudicotyledons</taxon>
        <taxon>Gunneridae</taxon>
        <taxon>Pentapetalae</taxon>
        <taxon>asterids</taxon>
        <taxon>lamiids</taxon>
        <taxon>Lamiales</taxon>
        <taxon>Oleaceae</taxon>
        <taxon>Oleeae</taxon>
        <taxon>Olea</taxon>
    </lineage>
</organism>
<dbReference type="Gramene" id="OE9A075269T1">
    <property type="protein sequence ID" value="OE9A075269C1"/>
    <property type="gene ID" value="OE9A075269"/>
</dbReference>
<gene>
    <name evidence="1" type="ORF">OLEA9_A075269</name>
</gene>
<dbReference type="Gramene" id="OE9A075269T2">
    <property type="protein sequence ID" value="OE9A075269C2"/>
    <property type="gene ID" value="OE9A075269"/>
</dbReference>
<sequence length="85" mass="9873">MRKRTTNFQGDSTEVQVIAILWLARMEMEEKSNKSRNISVGVGSPYLQFQLHPTTSSLGLSLKKSLQKFLQKRKYRIRATMPYSH</sequence>
<dbReference type="Proteomes" id="UP000594638">
    <property type="component" value="Unassembled WGS sequence"/>
</dbReference>
<dbReference type="EMBL" id="CACTIH010007291">
    <property type="protein sequence ID" value="CAA3008169.1"/>
    <property type="molecule type" value="Genomic_DNA"/>
</dbReference>
<evidence type="ECO:0000313" key="2">
    <source>
        <dbReference type="Proteomes" id="UP000594638"/>
    </source>
</evidence>
<dbReference type="InterPro" id="IPR018467">
    <property type="entry name" value="CCT_CS"/>
</dbReference>
<name>A0A8S0TRY6_OLEEU</name>
<comment type="caution">
    <text evidence="1">The sequence shown here is derived from an EMBL/GenBank/DDBJ whole genome shotgun (WGS) entry which is preliminary data.</text>
</comment>
<protein>
    <submittedName>
        <fullName evidence="1">TIFY 5A-like</fullName>
    </submittedName>
</protein>
<dbReference type="AlphaFoldDB" id="A0A8S0TRY6"/>
<dbReference type="Pfam" id="PF09425">
    <property type="entry name" value="Jas_motif"/>
    <property type="match status" value="1"/>
</dbReference>
<dbReference type="OrthoDB" id="782771at2759"/>
<proteinExistence type="predicted"/>
<accession>A0A8S0TRY6</accession>
<reference evidence="1 2" key="1">
    <citation type="submission" date="2019-12" db="EMBL/GenBank/DDBJ databases">
        <authorList>
            <person name="Alioto T."/>
            <person name="Alioto T."/>
            <person name="Gomez Garrido J."/>
        </authorList>
    </citation>
    <scope>NUCLEOTIDE SEQUENCE [LARGE SCALE GENOMIC DNA]</scope>
</reference>